<evidence type="ECO:0000313" key="2">
    <source>
        <dbReference type="Proteomes" id="UP001152531"/>
    </source>
</evidence>
<dbReference type="EMBL" id="CALSDN010000001">
    <property type="protein sequence ID" value="CAH6718898.1"/>
    <property type="molecule type" value="Genomic_DNA"/>
</dbReference>
<name>A0ACA9Y1X1_9ASCO</name>
<reference evidence="1" key="1">
    <citation type="submission" date="2022-06" db="EMBL/GenBank/DDBJ databases">
        <authorList>
            <person name="Legras J.-L."/>
            <person name="Devillers H."/>
            <person name="Grondin C."/>
        </authorList>
    </citation>
    <scope>NUCLEOTIDE SEQUENCE</scope>
    <source>
        <strain evidence="1">CLIB 1444</strain>
    </source>
</reference>
<sequence>MEFHAIILCGPGRNLSPFSKVRSSGQTKALLPVENDTMVEKVLDWCEKAFFSKVTLIVDEDDEEAIQEFLKGYKSYIEKINAQKSNEEVYSNDINIVSLPKMEKSGSVLYYLYKQGIAPFKNFVILPCDFITNLPPQVLIENYRNKNDTDVGLIVYYRNNLEIEDKKKKIFPTTYTIYNEENNNLLDLYTSEDIEFHKLLKIRTQMCWRYPNSIISKKLLNSSIFFGSTKIFDIFESESRFNESYFNKHSINKIIRDLARRSWKHSQALETIGFSIIPDIATFFRINNNYTLMEANRYKMQEQLKKLIARGVTQPPKDKLLANVGLDSLVGKDSVLGERTNVIKSVLGSHCKIGKRVKLTGTLIMNNVTIDDDVQLENCIIGNNVKIHSKTKLTNCFVESTHEVPKGTITKGETIYSLSLEGIVEDFESDYSDSEESEESDEEFEYGDNSDGLFDY</sequence>
<keyword evidence="1" id="KW-0396">Initiation factor</keyword>
<protein>
    <submittedName>
        <fullName evidence="1">Translation initiation factor eIF-2B subunit gamma</fullName>
    </submittedName>
</protein>
<organism evidence="1 2">
    <name type="scientific">[Candida] jaroonii</name>
    <dbReference type="NCBI Taxonomy" id="467808"/>
    <lineage>
        <taxon>Eukaryota</taxon>
        <taxon>Fungi</taxon>
        <taxon>Dikarya</taxon>
        <taxon>Ascomycota</taxon>
        <taxon>Saccharomycotina</taxon>
        <taxon>Pichiomycetes</taxon>
        <taxon>Debaryomycetaceae</taxon>
        <taxon>Yamadazyma</taxon>
    </lineage>
</organism>
<keyword evidence="2" id="KW-1185">Reference proteome</keyword>
<comment type="caution">
    <text evidence="1">The sequence shown here is derived from an EMBL/GenBank/DDBJ whole genome shotgun (WGS) entry which is preliminary data.</text>
</comment>
<dbReference type="Proteomes" id="UP001152531">
    <property type="component" value="Unassembled WGS sequence"/>
</dbReference>
<proteinExistence type="predicted"/>
<keyword evidence="1" id="KW-0648">Protein biosynthesis</keyword>
<accession>A0ACA9Y1X1</accession>
<gene>
    <name evidence="1" type="ORF">CLIB1444_01S16952</name>
</gene>
<evidence type="ECO:0000313" key="1">
    <source>
        <dbReference type="EMBL" id="CAH6718898.1"/>
    </source>
</evidence>